<proteinExistence type="predicted"/>
<comment type="caution">
    <text evidence="1">The sequence shown here is derived from an EMBL/GenBank/DDBJ whole genome shotgun (WGS) entry which is preliminary data.</text>
</comment>
<keyword evidence="2" id="KW-1185">Reference proteome</keyword>
<dbReference type="Proteomes" id="UP000286921">
    <property type="component" value="Unassembled WGS sequence"/>
</dbReference>
<gene>
    <name evidence="1" type="ORF">AAWM_11150</name>
</gene>
<dbReference type="AlphaFoldDB" id="A0A401L9X9"/>
<dbReference type="EMBL" id="BDHI01000029">
    <property type="protein sequence ID" value="GCB28265.1"/>
    <property type="molecule type" value="Genomic_DNA"/>
</dbReference>
<evidence type="ECO:0000313" key="2">
    <source>
        <dbReference type="Proteomes" id="UP000286921"/>
    </source>
</evidence>
<name>A0A401L9X9_ASPAW</name>
<protein>
    <submittedName>
        <fullName evidence="1">Uncharacterized protein</fullName>
    </submittedName>
</protein>
<accession>A0A401L9X9</accession>
<evidence type="ECO:0000313" key="1">
    <source>
        <dbReference type="EMBL" id="GCB28265.1"/>
    </source>
</evidence>
<reference evidence="1 2" key="1">
    <citation type="submission" date="2016-09" db="EMBL/GenBank/DDBJ databases">
        <title>Aspergillus awamori IFM 58123T.</title>
        <authorList>
            <person name="Kusuya Y."/>
            <person name="Shimizu M."/>
            <person name="Takahashi H."/>
            <person name="Yaguchi T."/>
        </authorList>
    </citation>
    <scope>NUCLEOTIDE SEQUENCE [LARGE SCALE GENOMIC DNA]</scope>
    <source>
        <strain evidence="1 2">IFM 58123</strain>
    </source>
</reference>
<organism evidence="1 2">
    <name type="scientific">Aspergillus awamori</name>
    <name type="common">Black koji mold</name>
    <dbReference type="NCBI Taxonomy" id="105351"/>
    <lineage>
        <taxon>Eukaryota</taxon>
        <taxon>Fungi</taxon>
        <taxon>Dikarya</taxon>
        <taxon>Ascomycota</taxon>
        <taxon>Pezizomycotina</taxon>
        <taxon>Eurotiomycetes</taxon>
        <taxon>Eurotiomycetidae</taxon>
        <taxon>Eurotiales</taxon>
        <taxon>Aspergillaceae</taxon>
        <taxon>Aspergillus</taxon>
    </lineage>
</organism>
<sequence length="154" mass="16881">MSANPQPGSSYVMGLKETMIHLGEPPFQPAIFRIGEFSVSIGVVRIRGNGTPGTVVERSGAIHSEDGDVPCTVGTSDMFVTLRPHEAFVHVEELEIELGLPEDAHIGEVLRYRFEGCKLTWCDWGVKEDHINTIVDPPDNNGRPEMLIPASDTL</sequence>